<keyword evidence="3" id="KW-1185">Reference proteome</keyword>
<organism evidence="2 3">
    <name type="scientific">Stenotrophomonas koreensis</name>
    <dbReference type="NCBI Taxonomy" id="266128"/>
    <lineage>
        <taxon>Bacteria</taxon>
        <taxon>Pseudomonadati</taxon>
        <taxon>Pseudomonadota</taxon>
        <taxon>Gammaproteobacteria</taxon>
        <taxon>Lysobacterales</taxon>
        <taxon>Lysobacteraceae</taxon>
        <taxon>Stenotrophomonas</taxon>
    </lineage>
</organism>
<protein>
    <recommendedName>
        <fullName evidence="4">Outer membrane protein beta-barrel domain-containing protein</fullName>
    </recommendedName>
</protein>
<comment type="caution">
    <text evidence="2">The sequence shown here is derived from an EMBL/GenBank/DDBJ whole genome shotgun (WGS) entry which is preliminary data.</text>
</comment>
<evidence type="ECO:0008006" key="4">
    <source>
        <dbReference type="Google" id="ProtNLM"/>
    </source>
</evidence>
<accession>A0A0R0BIC4</accession>
<dbReference type="EMBL" id="LDJH01000017">
    <property type="protein sequence ID" value="KRG57116.1"/>
    <property type="molecule type" value="Genomic_DNA"/>
</dbReference>
<evidence type="ECO:0000256" key="1">
    <source>
        <dbReference type="SAM" id="SignalP"/>
    </source>
</evidence>
<dbReference type="Proteomes" id="UP000051254">
    <property type="component" value="Unassembled WGS sequence"/>
</dbReference>
<dbReference type="RefSeq" id="WP_057666646.1">
    <property type="nucleotide sequence ID" value="NZ_LDJH01000017.1"/>
</dbReference>
<dbReference type="OrthoDB" id="517121at2"/>
<dbReference type="AlphaFoldDB" id="A0A0R0BIC4"/>
<feature type="signal peptide" evidence="1">
    <location>
        <begin position="1"/>
        <end position="21"/>
    </location>
</feature>
<dbReference type="Gene3D" id="2.40.160.170">
    <property type="match status" value="1"/>
</dbReference>
<feature type="chain" id="PRO_5006392503" description="Outer membrane protein beta-barrel domain-containing protein" evidence="1">
    <location>
        <begin position="22"/>
        <end position="217"/>
    </location>
</feature>
<sequence>MHLKTLATLLLAVASVSTAQAADGRYSLGVGATTLGYGVDANLRLSERFSATASWSTFSVDGDVDTDEVAYTGELSSDNASVALNWHPFAGSFHLSAGLVAGDLQAVVTGTPVAGSSYTFNGQTYTAAQVGQLRGEVVIKDNMAPYAGIGWRSQRKGLGAYAQIGVMAARTGVALSATGMLADPRLAADLEAERASLEQEVDLSLYPVIGAGLHWRF</sequence>
<evidence type="ECO:0000313" key="3">
    <source>
        <dbReference type="Proteomes" id="UP000051254"/>
    </source>
</evidence>
<evidence type="ECO:0000313" key="2">
    <source>
        <dbReference type="EMBL" id="KRG57116.1"/>
    </source>
</evidence>
<name>A0A0R0BIC4_9GAMM</name>
<proteinExistence type="predicted"/>
<dbReference type="STRING" id="266128.ABB25_10775"/>
<reference evidence="2 3" key="1">
    <citation type="submission" date="2015-05" db="EMBL/GenBank/DDBJ databases">
        <title>Genome sequencing and analysis of members of genus Stenotrophomonas.</title>
        <authorList>
            <person name="Patil P.P."/>
            <person name="Midha S."/>
            <person name="Patil P.B."/>
        </authorList>
    </citation>
    <scope>NUCLEOTIDE SEQUENCE [LARGE SCALE GENOMIC DNA]</scope>
    <source>
        <strain evidence="2 3">DSM 17805</strain>
    </source>
</reference>
<dbReference type="PATRIC" id="fig|266128.3.peg.1030"/>
<gene>
    <name evidence="2" type="ORF">ABB25_10775</name>
</gene>
<keyword evidence="1" id="KW-0732">Signal</keyword>